<organism evidence="1 2">
    <name type="scientific">Pocillopora meandrina</name>
    <dbReference type="NCBI Taxonomy" id="46732"/>
    <lineage>
        <taxon>Eukaryota</taxon>
        <taxon>Metazoa</taxon>
        <taxon>Cnidaria</taxon>
        <taxon>Anthozoa</taxon>
        <taxon>Hexacorallia</taxon>
        <taxon>Scleractinia</taxon>
        <taxon>Astrocoeniina</taxon>
        <taxon>Pocilloporidae</taxon>
        <taxon>Pocillopora</taxon>
    </lineage>
</organism>
<comment type="caution">
    <text evidence="1">The sequence shown here is derived from an EMBL/GenBank/DDBJ whole genome shotgun (WGS) entry which is preliminary data.</text>
</comment>
<reference evidence="1 2" key="1">
    <citation type="submission" date="2022-05" db="EMBL/GenBank/DDBJ databases">
        <authorList>
            <consortium name="Genoscope - CEA"/>
            <person name="William W."/>
        </authorList>
    </citation>
    <scope>NUCLEOTIDE SEQUENCE [LARGE SCALE GENOMIC DNA]</scope>
</reference>
<proteinExistence type="predicted"/>
<dbReference type="AlphaFoldDB" id="A0AAU9Y6P1"/>
<accession>A0AAU9Y6P1</accession>
<sequence>MLIAVRKINACKLPPRTIECRNYAKYNPSAFCDDLRDIPWDDVLKERNVNTAWSNWKELFLNVCDRHAPYKRKIVRGVKCPWLTGETKKLMNQRDFFLRKVRRSGAEALYQMSGSRQELFLCTNQVDGKLWTITGPSRSYQ</sequence>
<protein>
    <submittedName>
        <fullName evidence="1">Uncharacterized protein</fullName>
    </submittedName>
</protein>
<evidence type="ECO:0000313" key="1">
    <source>
        <dbReference type="EMBL" id="CAH3170091.1"/>
    </source>
</evidence>
<keyword evidence="2" id="KW-1185">Reference proteome</keyword>
<evidence type="ECO:0000313" key="2">
    <source>
        <dbReference type="Proteomes" id="UP001159428"/>
    </source>
</evidence>
<dbReference type="EMBL" id="CALNXJ010000230">
    <property type="protein sequence ID" value="CAH3170091.1"/>
    <property type="molecule type" value="Genomic_DNA"/>
</dbReference>
<gene>
    <name evidence="1" type="ORF">PMEA_00013564</name>
</gene>
<name>A0AAU9Y6P1_9CNID</name>
<dbReference type="Proteomes" id="UP001159428">
    <property type="component" value="Unassembled WGS sequence"/>
</dbReference>